<reference evidence="1 2" key="2">
    <citation type="journal article" date="2022" name="Mol. Ecol. Resour.">
        <title>The genomes of chicory, endive, great burdock and yacon provide insights into Asteraceae paleo-polyploidization history and plant inulin production.</title>
        <authorList>
            <person name="Fan W."/>
            <person name="Wang S."/>
            <person name="Wang H."/>
            <person name="Wang A."/>
            <person name="Jiang F."/>
            <person name="Liu H."/>
            <person name="Zhao H."/>
            <person name="Xu D."/>
            <person name="Zhang Y."/>
        </authorList>
    </citation>
    <scope>NUCLEOTIDE SEQUENCE [LARGE SCALE GENOMIC DNA]</scope>
    <source>
        <strain evidence="2">cv. Yunnan</strain>
        <tissue evidence="1">Leaves</tissue>
    </source>
</reference>
<name>A0ACB9K6S6_9ASTR</name>
<dbReference type="EMBL" id="CM042018">
    <property type="protein sequence ID" value="KAI3827969.1"/>
    <property type="molecule type" value="Genomic_DNA"/>
</dbReference>
<keyword evidence="2" id="KW-1185">Reference proteome</keyword>
<organism evidence="1 2">
    <name type="scientific">Smallanthus sonchifolius</name>
    <dbReference type="NCBI Taxonomy" id="185202"/>
    <lineage>
        <taxon>Eukaryota</taxon>
        <taxon>Viridiplantae</taxon>
        <taxon>Streptophyta</taxon>
        <taxon>Embryophyta</taxon>
        <taxon>Tracheophyta</taxon>
        <taxon>Spermatophyta</taxon>
        <taxon>Magnoliopsida</taxon>
        <taxon>eudicotyledons</taxon>
        <taxon>Gunneridae</taxon>
        <taxon>Pentapetalae</taxon>
        <taxon>asterids</taxon>
        <taxon>campanulids</taxon>
        <taxon>Asterales</taxon>
        <taxon>Asteraceae</taxon>
        <taxon>Asteroideae</taxon>
        <taxon>Heliantheae alliance</taxon>
        <taxon>Millerieae</taxon>
        <taxon>Smallanthus</taxon>
    </lineage>
</organism>
<dbReference type="Proteomes" id="UP001056120">
    <property type="component" value="Linkage Group LG01"/>
</dbReference>
<reference evidence="2" key="1">
    <citation type="journal article" date="2022" name="Mol. Ecol. Resour.">
        <title>The genomes of chicory, endive, great burdock and yacon provide insights into Asteraceae palaeo-polyploidization history and plant inulin production.</title>
        <authorList>
            <person name="Fan W."/>
            <person name="Wang S."/>
            <person name="Wang H."/>
            <person name="Wang A."/>
            <person name="Jiang F."/>
            <person name="Liu H."/>
            <person name="Zhao H."/>
            <person name="Xu D."/>
            <person name="Zhang Y."/>
        </authorList>
    </citation>
    <scope>NUCLEOTIDE SEQUENCE [LARGE SCALE GENOMIC DNA]</scope>
    <source>
        <strain evidence="2">cv. Yunnan</strain>
    </source>
</reference>
<sequence>MTPLFDRMYTAKDLQSSRMWWLIEKKQKGGERTRGGFVQNARDSGRREEERRRQRQERFPTPEPRLITEEEAEEDALARELLKTNGIIEDYCWVSSTNTVDI</sequence>
<evidence type="ECO:0000313" key="1">
    <source>
        <dbReference type="EMBL" id="KAI3827969.1"/>
    </source>
</evidence>
<comment type="caution">
    <text evidence="1">The sequence shown here is derived from an EMBL/GenBank/DDBJ whole genome shotgun (WGS) entry which is preliminary data.</text>
</comment>
<proteinExistence type="predicted"/>
<gene>
    <name evidence="1" type="ORF">L1987_02058</name>
</gene>
<accession>A0ACB9K6S6</accession>
<protein>
    <submittedName>
        <fullName evidence="1">Uncharacterized protein</fullName>
    </submittedName>
</protein>
<evidence type="ECO:0000313" key="2">
    <source>
        <dbReference type="Proteomes" id="UP001056120"/>
    </source>
</evidence>